<gene>
    <name evidence="7" type="ORF">CMQ_4670</name>
</gene>
<dbReference type="PIRSF" id="PIRSF036492">
    <property type="entry name" value="ALDH"/>
    <property type="match status" value="1"/>
</dbReference>
<dbReference type="InterPro" id="IPR016161">
    <property type="entry name" value="Ald_DH/histidinol_DH"/>
</dbReference>
<dbReference type="GO" id="GO:0006081">
    <property type="term" value="P:aldehyde metabolic process"/>
    <property type="evidence" value="ECO:0007669"/>
    <property type="project" value="InterPro"/>
</dbReference>
<dbReference type="InParanoid" id="F0XV33"/>
<dbReference type="Gene3D" id="3.40.605.10">
    <property type="entry name" value="Aldehyde Dehydrogenase, Chain A, domain 1"/>
    <property type="match status" value="1"/>
</dbReference>
<evidence type="ECO:0000313" key="7">
    <source>
        <dbReference type="EMBL" id="EFW98818.1"/>
    </source>
</evidence>
<evidence type="ECO:0000256" key="2">
    <source>
        <dbReference type="ARBA" id="ARBA00022746"/>
    </source>
</evidence>
<feature type="domain" description="Aldehyde dehydrogenase" evidence="6">
    <location>
        <begin position="6"/>
        <end position="442"/>
    </location>
</feature>
<evidence type="ECO:0000256" key="3">
    <source>
        <dbReference type="ARBA" id="ARBA00023002"/>
    </source>
</evidence>
<keyword evidence="2" id="KW-0125">Carotenoid biosynthesis</keyword>
<feature type="active site" evidence="5">
    <location>
        <position position="219"/>
    </location>
</feature>
<evidence type="ECO:0000256" key="4">
    <source>
        <dbReference type="PIRNR" id="PIRNR036492"/>
    </source>
</evidence>
<dbReference type="GO" id="GO:0004029">
    <property type="term" value="F:aldehyde dehydrogenase (NAD+) activity"/>
    <property type="evidence" value="ECO:0007669"/>
    <property type="project" value="TreeGrafter"/>
</dbReference>
<dbReference type="FunFam" id="3.40.605.10:FF:000004">
    <property type="entry name" value="Aldehyde dehydrogenase"/>
    <property type="match status" value="1"/>
</dbReference>
<dbReference type="HOGENOM" id="CLU_005391_3_1_1"/>
<organism evidence="8">
    <name type="scientific">Grosmannia clavigera (strain kw1407 / UAMH 11150)</name>
    <name type="common">Blue stain fungus</name>
    <name type="synonym">Graphiocladiella clavigera</name>
    <dbReference type="NCBI Taxonomy" id="655863"/>
    <lineage>
        <taxon>Eukaryota</taxon>
        <taxon>Fungi</taxon>
        <taxon>Dikarya</taxon>
        <taxon>Ascomycota</taxon>
        <taxon>Pezizomycotina</taxon>
        <taxon>Sordariomycetes</taxon>
        <taxon>Sordariomycetidae</taxon>
        <taxon>Ophiostomatales</taxon>
        <taxon>Ophiostomataceae</taxon>
        <taxon>Leptographium</taxon>
    </lineage>
</organism>
<dbReference type="SUPFAM" id="SSF53720">
    <property type="entry name" value="ALDH-like"/>
    <property type="match status" value="1"/>
</dbReference>
<reference evidence="7 8" key="1">
    <citation type="journal article" date="2011" name="Proc. Natl. Acad. Sci. U.S.A.">
        <title>Genome and transcriptome analyses of the mountain pine beetle-fungal symbiont Grosmannia clavigera, a lodgepole pine pathogen.</title>
        <authorList>
            <person name="DiGuistini S."/>
            <person name="Wang Y."/>
            <person name="Liao N.Y."/>
            <person name="Taylor G."/>
            <person name="Tanguay P."/>
            <person name="Feau N."/>
            <person name="Henrissat B."/>
            <person name="Chan S.K."/>
            <person name="Hesse-Orce U."/>
            <person name="Alamouti S.M."/>
            <person name="Tsui C.K.M."/>
            <person name="Docking R.T."/>
            <person name="Levasseur A."/>
            <person name="Haridas S."/>
            <person name="Robertson G."/>
            <person name="Birol I."/>
            <person name="Holt R.A."/>
            <person name="Marra M.A."/>
            <person name="Hamelin R.C."/>
            <person name="Hirst M."/>
            <person name="Jones S.J.M."/>
            <person name="Bohlmann J."/>
            <person name="Breuil C."/>
        </authorList>
    </citation>
    <scope>NUCLEOTIDE SEQUENCE [LARGE SCALE GENOMIC DNA]</scope>
    <source>
        <strain evidence="8">kw1407 / UAMH 11150</strain>
    </source>
</reference>
<protein>
    <recommendedName>
        <fullName evidence="4">Aldehyde dehydrogenase</fullName>
    </recommendedName>
</protein>
<comment type="similarity">
    <text evidence="1 4">Belongs to the aldehyde dehydrogenase family.</text>
</comment>
<keyword evidence="3 4" id="KW-0560">Oxidoreductase</keyword>
<sequence length="480" mass="52774">MALVIPDTAAATIAAQYDEVAASYAARKTIPIEFRKQQLRQFWKLADDHEEYLRECLYKDLGKPKVEAQGTEVGLFKNEICYLLDNMDKYLAPETVYVPPAYQGLNPTIVRQPKGVVLVIGAWNYPFFLTAAPFLGAIVAGCTGLMKPPELAPYTAQAMAELVPKYLDTSCYQIVNGAAATATALLTHRWNHIFYTGGSRVGTIVAMAAVKNHTPYTLEMGGKCPVIVTPRADIALSARRVAWGKFACAGQTCVAPDYALVHEDVYDAFIKAICASAQNFFQGRPKEDGRMGRIVNTAHWDRIMKQLRATKGRFVCGGIESADRDDRYVPPTIVADVTVEDALLADEIFGPILPVLKYKTPEEACRTINSIMDEPLGLYVMSEDRADMDWFVDHTKSGDAVHNDTMTQIAVPLLPFGGVGASGLGSYHGKASVDTFSHQRSVVYVPKEAEAAIEWRYPDGDQKLKYEAVKASEEKLPTGL</sequence>
<name>F0XV33_GROCL</name>
<evidence type="ECO:0000313" key="8">
    <source>
        <dbReference type="Proteomes" id="UP000007796"/>
    </source>
</evidence>
<feature type="active site" evidence="5">
    <location>
        <position position="253"/>
    </location>
</feature>
<accession>F0XV33</accession>
<evidence type="ECO:0000259" key="6">
    <source>
        <dbReference type="Pfam" id="PF00171"/>
    </source>
</evidence>
<dbReference type="PANTHER" id="PTHR43570:SF16">
    <property type="entry name" value="ALDEHYDE DEHYDROGENASE TYPE III, ISOFORM Q"/>
    <property type="match status" value="1"/>
</dbReference>
<dbReference type="InterPro" id="IPR016163">
    <property type="entry name" value="Ald_DH_C"/>
</dbReference>
<dbReference type="Pfam" id="PF00171">
    <property type="entry name" value="Aldedh"/>
    <property type="match status" value="1"/>
</dbReference>
<dbReference type="RefSeq" id="XP_014168301.1">
    <property type="nucleotide sequence ID" value="XM_014312826.1"/>
</dbReference>
<dbReference type="InterPro" id="IPR016160">
    <property type="entry name" value="Ald_DH_CS_CYS"/>
</dbReference>
<dbReference type="AlphaFoldDB" id="F0XV33"/>
<dbReference type="PANTHER" id="PTHR43570">
    <property type="entry name" value="ALDEHYDE DEHYDROGENASE"/>
    <property type="match status" value="1"/>
</dbReference>
<dbReference type="GO" id="GO:0005737">
    <property type="term" value="C:cytoplasm"/>
    <property type="evidence" value="ECO:0007669"/>
    <property type="project" value="TreeGrafter"/>
</dbReference>
<dbReference type="EMBL" id="GL630006">
    <property type="protein sequence ID" value="EFW98818.1"/>
    <property type="molecule type" value="Genomic_DNA"/>
</dbReference>
<dbReference type="GeneID" id="25977907"/>
<dbReference type="OrthoDB" id="440325at2759"/>
<keyword evidence="8" id="KW-1185">Reference proteome</keyword>
<dbReference type="eggNOG" id="KOG2456">
    <property type="taxonomic scope" value="Eukaryota"/>
</dbReference>
<dbReference type="Proteomes" id="UP000007796">
    <property type="component" value="Unassembled WGS sequence"/>
</dbReference>
<dbReference type="GO" id="GO:0016117">
    <property type="term" value="P:carotenoid biosynthetic process"/>
    <property type="evidence" value="ECO:0007669"/>
    <property type="project" value="UniProtKB-KW"/>
</dbReference>
<evidence type="ECO:0000256" key="1">
    <source>
        <dbReference type="ARBA" id="ARBA00009986"/>
    </source>
</evidence>
<dbReference type="Gene3D" id="3.40.309.10">
    <property type="entry name" value="Aldehyde Dehydrogenase, Chain A, domain 2"/>
    <property type="match status" value="1"/>
</dbReference>
<dbReference type="InterPro" id="IPR016162">
    <property type="entry name" value="Ald_DH_N"/>
</dbReference>
<evidence type="ECO:0000256" key="5">
    <source>
        <dbReference type="PIRSR" id="PIRSR036492-1"/>
    </source>
</evidence>
<dbReference type="PROSITE" id="PS00070">
    <property type="entry name" value="ALDEHYDE_DEHYDR_CYS"/>
    <property type="match status" value="1"/>
</dbReference>
<dbReference type="InterPro" id="IPR015590">
    <property type="entry name" value="Aldehyde_DH_dom"/>
</dbReference>
<dbReference type="STRING" id="655863.F0XV33"/>
<proteinExistence type="inferred from homology"/>
<dbReference type="InterPro" id="IPR012394">
    <property type="entry name" value="Aldehyde_DH_NAD(P)"/>
</dbReference>